<dbReference type="InterPro" id="IPR027417">
    <property type="entry name" value="P-loop_NTPase"/>
</dbReference>
<dbReference type="Proteomes" id="UP000199662">
    <property type="component" value="Unassembled WGS sequence"/>
</dbReference>
<reference evidence="1 2" key="1">
    <citation type="submission" date="2016-10" db="EMBL/GenBank/DDBJ databases">
        <authorList>
            <person name="de Groot N.N."/>
        </authorList>
    </citation>
    <scope>NUCLEOTIDE SEQUENCE [LARGE SCALE GENOMIC DNA]</scope>
    <source>
        <strain evidence="1 2">DSM 2179</strain>
    </source>
</reference>
<dbReference type="STRING" id="84035.SAMN05660742_107115"/>
<keyword evidence="1" id="KW-0808">Transferase</keyword>
<protein>
    <submittedName>
        <fullName evidence="1">Cytidylate kinase</fullName>
    </submittedName>
</protein>
<keyword evidence="2" id="KW-1185">Reference proteome</keyword>
<proteinExistence type="predicted"/>
<dbReference type="Pfam" id="PF13189">
    <property type="entry name" value="Cytidylate_kin2"/>
    <property type="match status" value="1"/>
</dbReference>
<evidence type="ECO:0000313" key="2">
    <source>
        <dbReference type="Proteomes" id="UP000199662"/>
    </source>
</evidence>
<dbReference type="Gene3D" id="3.40.50.300">
    <property type="entry name" value="P-loop containing nucleotide triphosphate hydrolases"/>
    <property type="match status" value="1"/>
</dbReference>
<organism evidence="1 2">
    <name type="scientific">Propionispira arboris</name>
    <dbReference type="NCBI Taxonomy" id="84035"/>
    <lineage>
        <taxon>Bacteria</taxon>
        <taxon>Bacillati</taxon>
        <taxon>Bacillota</taxon>
        <taxon>Negativicutes</taxon>
        <taxon>Selenomonadales</taxon>
        <taxon>Selenomonadaceae</taxon>
        <taxon>Propionispira</taxon>
    </lineage>
</organism>
<dbReference type="EMBL" id="FNZK01000007">
    <property type="protein sequence ID" value="SEJ43053.1"/>
    <property type="molecule type" value="Genomic_DNA"/>
</dbReference>
<dbReference type="SUPFAM" id="SSF52540">
    <property type="entry name" value="P-loop containing nucleoside triphosphate hydrolases"/>
    <property type="match status" value="1"/>
</dbReference>
<name>A0A1H6YP14_9FIRM</name>
<sequence length="200" mass="22424">MNEKVVITVSRQYGCGGRELATKLAEKLNIKLYDRQIIHIAAAKLGINDLSESDLLELENQVQPLSLSFIPFHSFGSHMGNSSRGLFLAETSVVRKLAQDGSCVILGRCADYVLENDPNHFSIFVCADDAYREKRGTETYDGKSLKELDAENEKRAGYYQYYTGRKWGVGSNYDLVVNTSKISLDKIVDGIIEYINAIQR</sequence>
<keyword evidence="1" id="KW-0418">Kinase</keyword>
<dbReference type="RefSeq" id="WP_091830958.1">
    <property type="nucleotide sequence ID" value="NZ_FNZK01000007.1"/>
</dbReference>
<dbReference type="GO" id="GO:0016301">
    <property type="term" value="F:kinase activity"/>
    <property type="evidence" value="ECO:0007669"/>
    <property type="project" value="UniProtKB-KW"/>
</dbReference>
<accession>A0A1H6YP14</accession>
<evidence type="ECO:0000313" key="1">
    <source>
        <dbReference type="EMBL" id="SEJ43053.1"/>
    </source>
</evidence>
<dbReference type="AlphaFoldDB" id="A0A1H6YP14"/>
<gene>
    <name evidence="1" type="ORF">SAMN05660742_107115</name>
</gene>